<feature type="region of interest" description="Disordered" evidence="11">
    <location>
        <begin position="403"/>
        <end position="429"/>
    </location>
</feature>
<feature type="transmembrane region" description="Helical" evidence="10">
    <location>
        <begin position="231"/>
        <end position="253"/>
    </location>
</feature>
<comment type="catalytic activity">
    <reaction evidence="9 10">
        <text>L-cysteinyl-[protein] + hexadecanoyl-CoA = S-hexadecanoyl-L-cysteinyl-[protein] + CoA</text>
        <dbReference type="Rhea" id="RHEA:36683"/>
        <dbReference type="Rhea" id="RHEA-COMP:10131"/>
        <dbReference type="Rhea" id="RHEA-COMP:11032"/>
        <dbReference type="ChEBI" id="CHEBI:29950"/>
        <dbReference type="ChEBI" id="CHEBI:57287"/>
        <dbReference type="ChEBI" id="CHEBI:57379"/>
        <dbReference type="ChEBI" id="CHEBI:74151"/>
        <dbReference type="EC" id="2.3.1.225"/>
    </reaction>
</comment>
<proteinExistence type="inferred from homology"/>
<sequence>MAPLLRSCSGLVIRCFKHVEAFADWLTGAAGPVFVFLCWSLIGLGGFVFFDVVVRDLTFLSILLLSPILLLVPLNLYLQYYLVTSIPSGFPAPRPSGPTKAESRWLVPNPKSLWAPERWGFYRSNAGGWPLTGHNGGVASEPRRRVRRCRKCDGPKPERTHHCSVCKRCVLLMDHHCPWINGCVGLHNQRHFILFMAWLSISCWVVCVLGYAKFWESFAYLAAWPAWTPKIGFTLLYVLSIAIGIAVPVLMAWHLHMVSHGETSIESHDNAYLEGKARAEGLVGVVWCRRNDPGTRRALESRANGVGIVQIYLNPYDLGRRRNLELFFNIGPTGYRWTTLLLPLVVQPYTNGWSFPRRSLPTPTPSSPSDLHLHAPELAAGLSSGQGPAENGMAVAEGKYVMGDGDGDLTDDEEGGGGWMDGPELGSHH</sequence>
<evidence type="ECO:0000256" key="3">
    <source>
        <dbReference type="ARBA" id="ARBA00022692"/>
    </source>
</evidence>
<dbReference type="InterPro" id="IPR039859">
    <property type="entry name" value="PFA4/ZDH16/20/ERF2-like"/>
</dbReference>
<evidence type="ECO:0000256" key="11">
    <source>
        <dbReference type="SAM" id="MobiDB-lite"/>
    </source>
</evidence>
<dbReference type="PANTHER" id="PTHR12246">
    <property type="entry name" value="PALMITOYLTRANSFERASE ZDHHC16"/>
    <property type="match status" value="1"/>
</dbReference>
<feature type="transmembrane region" description="Helical" evidence="10">
    <location>
        <begin position="57"/>
        <end position="78"/>
    </location>
</feature>
<dbReference type="PROSITE" id="PS50216">
    <property type="entry name" value="DHHC"/>
    <property type="match status" value="1"/>
</dbReference>
<evidence type="ECO:0000256" key="9">
    <source>
        <dbReference type="ARBA" id="ARBA00048048"/>
    </source>
</evidence>
<keyword evidence="5 10" id="KW-0472">Membrane</keyword>
<keyword evidence="8 10" id="KW-0012">Acyltransferase</keyword>
<keyword evidence="6" id="KW-0564">Palmitate</keyword>
<protein>
    <recommendedName>
        <fullName evidence="10">Palmitoyltransferase</fullName>
        <ecNumber evidence="10">2.3.1.225</ecNumber>
    </recommendedName>
</protein>
<comment type="domain">
    <text evidence="10">The DHHC domain is required for palmitoyltransferase activity.</text>
</comment>
<comment type="caution">
    <text evidence="13">The sequence shown here is derived from an EMBL/GenBank/DDBJ whole genome shotgun (WGS) entry which is preliminary data.</text>
</comment>
<evidence type="ECO:0000256" key="2">
    <source>
        <dbReference type="ARBA" id="ARBA00022679"/>
    </source>
</evidence>
<keyword evidence="7" id="KW-0449">Lipoprotein</keyword>
<dbReference type="EC" id="2.3.1.225" evidence="10"/>
<dbReference type="GO" id="GO:0019706">
    <property type="term" value="F:protein-cysteine S-palmitoyltransferase activity"/>
    <property type="evidence" value="ECO:0007669"/>
    <property type="project" value="UniProtKB-EC"/>
</dbReference>
<dbReference type="EMBL" id="RSCD01000005">
    <property type="protein sequence ID" value="RSH92702.1"/>
    <property type="molecule type" value="Genomic_DNA"/>
</dbReference>
<evidence type="ECO:0000256" key="4">
    <source>
        <dbReference type="ARBA" id="ARBA00022989"/>
    </source>
</evidence>
<keyword evidence="3 10" id="KW-0812">Transmembrane</keyword>
<dbReference type="Pfam" id="PF01529">
    <property type="entry name" value="DHHC"/>
    <property type="match status" value="1"/>
</dbReference>
<accession>A0A427YNJ7</accession>
<feature type="domain" description="Palmitoyltransferase DHHC" evidence="12">
    <location>
        <begin position="148"/>
        <end position="268"/>
    </location>
</feature>
<keyword evidence="4 10" id="KW-1133">Transmembrane helix</keyword>
<dbReference type="STRING" id="1890683.A0A427YNJ7"/>
<dbReference type="Proteomes" id="UP000279259">
    <property type="component" value="Unassembled WGS sequence"/>
</dbReference>
<evidence type="ECO:0000259" key="12">
    <source>
        <dbReference type="Pfam" id="PF01529"/>
    </source>
</evidence>
<feature type="transmembrane region" description="Helical" evidence="10">
    <location>
        <begin position="21"/>
        <end position="45"/>
    </location>
</feature>
<name>A0A427YNJ7_9TREE</name>
<organism evidence="13 14">
    <name type="scientific">Saitozyma podzolica</name>
    <dbReference type="NCBI Taxonomy" id="1890683"/>
    <lineage>
        <taxon>Eukaryota</taxon>
        <taxon>Fungi</taxon>
        <taxon>Dikarya</taxon>
        <taxon>Basidiomycota</taxon>
        <taxon>Agaricomycotina</taxon>
        <taxon>Tremellomycetes</taxon>
        <taxon>Tremellales</taxon>
        <taxon>Trimorphomycetaceae</taxon>
        <taxon>Saitozyma</taxon>
    </lineage>
</organism>
<evidence type="ECO:0000256" key="8">
    <source>
        <dbReference type="ARBA" id="ARBA00023315"/>
    </source>
</evidence>
<comment type="subcellular location">
    <subcellularLocation>
        <location evidence="1">Membrane</location>
        <topology evidence="1">Multi-pass membrane protein</topology>
    </subcellularLocation>
</comment>
<evidence type="ECO:0000313" key="14">
    <source>
        <dbReference type="Proteomes" id="UP000279259"/>
    </source>
</evidence>
<evidence type="ECO:0000256" key="10">
    <source>
        <dbReference type="RuleBase" id="RU079119"/>
    </source>
</evidence>
<keyword evidence="14" id="KW-1185">Reference proteome</keyword>
<gene>
    <name evidence="13" type="ORF">EHS25_008147</name>
</gene>
<evidence type="ECO:0000256" key="6">
    <source>
        <dbReference type="ARBA" id="ARBA00023139"/>
    </source>
</evidence>
<evidence type="ECO:0000256" key="1">
    <source>
        <dbReference type="ARBA" id="ARBA00004141"/>
    </source>
</evidence>
<feature type="transmembrane region" description="Helical" evidence="10">
    <location>
        <begin position="192"/>
        <end position="211"/>
    </location>
</feature>
<feature type="compositionally biased region" description="Acidic residues" evidence="11">
    <location>
        <begin position="405"/>
        <end position="415"/>
    </location>
</feature>
<comment type="similarity">
    <text evidence="10">Belongs to the DHHC palmitoyltransferase family.</text>
</comment>
<dbReference type="GO" id="GO:0016020">
    <property type="term" value="C:membrane"/>
    <property type="evidence" value="ECO:0007669"/>
    <property type="project" value="UniProtKB-SubCell"/>
</dbReference>
<dbReference type="AlphaFoldDB" id="A0A427YNJ7"/>
<evidence type="ECO:0000313" key="13">
    <source>
        <dbReference type="EMBL" id="RSH92702.1"/>
    </source>
</evidence>
<dbReference type="OrthoDB" id="9909019at2759"/>
<dbReference type="InterPro" id="IPR001594">
    <property type="entry name" value="Palmitoyltrfase_DHHC"/>
</dbReference>
<evidence type="ECO:0000256" key="7">
    <source>
        <dbReference type="ARBA" id="ARBA00023288"/>
    </source>
</evidence>
<reference evidence="13 14" key="1">
    <citation type="submission" date="2018-11" db="EMBL/GenBank/DDBJ databases">
        <title>Genome sequence of Saitozyma podzolica DSM 27192.</title>
        <authorList>
            <person name="Aliyu H."/>
            <person name="Gorte O."/>
            <person name="Ochsenreither K."/>
        </authorList>
    </citation>
    <scope>NUCLEOTIDE SEQUENCE [LARGE SCALE GENOMIC DNA]</scope>
    <source>
        <strain evidence="13 14">DSM 27192</strain>
    </source>
</reference>
<keyword evidence="2 10" id="KW-0808">Transferase</keyword>
<evidence type="ECO:0000256" key="5">
    <source>
        <dbReference type="ARBA" id="ARBA00023136"/>
    </source>
</evidence>